<protein>
    <submittedName>
        <fullName evidence="1">Uncharacterized protein</fullName>
    </submittedName>
</protein>
<reference evidence="2" key="1">
    <citation type="journal article" date="2019" name="Int. J. Syst. Evol. Microbiol.">
        <title>The Global Catalogue of Microorganisms (GCM) 10K type strain sequencing project: providing services to taxonomists for standard genome sequencing and annotation.</title>
        <authorList>
            <consortium name="The Broad Institute Genomics Platform"/>
            <consortium name="The Broad Institute Genome Sequencing Center for Infectious Disease"/>
            <person name="Wu L."/>
            <person name="Ma J."/>
        </authorList>
    </citation>
    <scope>NUCLEOTIDE SEQUENCE [LARGE SCALE GENOMIC DNA]</scope>
    <source>
        <strain evidence="2">JCM 17933</strain>
    </source>
</reference>
<organism evidence="1 2">
    <name type="scientific">Actinoallomurus oryzae</name>
    <dbReference type="NCBI Taxonomy" id="502180"/>
    <lineage>
        <taxon>Bacteria</taxon>
        <taxon>Bacillati</taxon>
        <taxon>Actinomycetota</taxon>
        <taxon>Actinomycetes</taxon>
        <taxon>Streptosporangiales</taxon>
        <taxon>Thermomonosporaceae</taxon>
        <taxon>Actinoallomurus</taxon>
    </lineage>
</organism>
<gene>
    <name evidence="1" type="ORF">GCM10023191_023540</name>
</gene>
<dbReference type="EMBL" id="BAABHF010000016">
    <property type="protein sequence ID" value="GAA4490797.1"/>
    <property type="molecule type" value="Genomic_DNA"/>
</dbReference>
<name>A0ABP8PRB6_9ACTN</name>
<comment type="caution">
    <text evidence="1">The sequence shown here is derived from an EMBL/GenBank/DDBJ whole genome shotgun (WGS) entry which is preliminary data.</text>
</comment>
<evidence type="ECO:0000313" key="2">
    <source>
        <dbReference type="Proteomes" id="UP001500503"/>
    </source>
</evidence>
<proteinExistence type="predicted"/>
<keyword evidence="2" id="KW-1185">Reference proteome</keyword>
<sequence length="116" mass="13075">MRYVGVVPDEEWRALLRAHLDRADEFRVRMPDGEGPLSYGRAQFAALPEVTVGPWSGMRDAVEFAGPLTPAVRELFVELEPSLEELPKLWDYKLLQNGKVILSIGDFHDVLIDVPS</sequence>
<dbReference type="Proteomes" id="UP001500503">
    <property type="component" value="Unassembled WGS sequence"/>
</dbReference>
<evidence type="ECO:0000313" key="1">
    <source>
        <dbReference type="EMBL" id="GAA4490797.1"/>
    </source>
</evidence>
<accession>A0ABP8PRB6</accession>
<dbReference type="RefSeq" id="WP_345461538.1">
    <property type="nucleotide sequence ID" value="NZ_BAABHF010000016.1"/>
</dbReference>